<dbReference type="PROSITE" id="PS50011">
    <property type="entry name" value="PROTEIN_KINASE_DOM"/>
    <property type="match status" value="1"/>
</dbReference>
<dbReference type="SUPFAM" id="SSF56112">
    <property type="entry name" value="Protein kinase-like (PK-like)"/>
    <property type="match status" value="1"/>
</dbReference>
<dbReference type="InterPro" id="IPR001245">
    <property type="entry name" value="Ser-Thr/Tyr_kinase_cat_dom"/>
</dbReference>
<dbReference type="Pfam" id="PF00069">
    <property type="entry name" value="Pkinase"/>
    <property type="match status" value="1"/>
</dbReference>
<dbReference type="PANTHER" id="PTHR44329">
    <property type="entry name" value="SERINE/THREONINE-PROTEIN KINASE TNNI3K-RELATED"/>
    <property type="match status" value="1"/>
</dbReference>
<dbReference type="PANTHER" id="PTHR44329:SF214">
    <property type="entry name" value="PROTEIN KINASE DOMAIN-CONTAINING PROTEIN"/>
    <property type="match status" value="1"/>
</dbReference>
<protein>
    <recommendedName>
        <fullName evidence="2">Protein kinase domain-containing protein</fullName>
    </recommendedName>
</protein>
<dbReference type="InterPro" id="IPR051681">
    <property type="entry name" value="Ser/Thr_Kinases-Pseudokinases"/>
</dbReference>
<evidence type="ECO:0000259" key="2">
    <source>
        <dbReference type="PROSITE" id="PS50011"/>
    </source>
</evidence>
<organism evidence="3 4">
    <name type="scientific">Tritrichomonas musculus</name>
    <dbReference type="NCBI Taxonomy" id="1915356"/>
    <lineage>
        <taxon>Eukaryota</taxon>
        <taxon>Metamonada</taxon>
        <taxon>Parabasalia</taxon>
        <taxon>Tritrichomonadida</taxon>
        <taxon>Tritrichomonadidae</taxon>
        <taxon>Tritrichomonas</taxon>
    </lineage>
</organism>
<dbReference type="PROSITE" id="PS00108">
    <property type="entry name" value="PROTEIN_KINASE_ST"/>
    <property type="match status" value="1"/>
</dbReference>
<evidence type="ECO:0000313" key="3">
    <source>
        <dbReference type="EMBL" id="KAK8875634.1"/>
    </source>
</evidence>
<dbReference type="SMART" id="SM00220">
    <property type="entry name" value="S_TKc"/>
    <property type="match status" value="1"/>
</dbReference>
<proteinExistence type="predicted"/>
<evidence type="ECO:0000313" key="4">
    <source>
        <dbReference type="Proteomes" id="UP001470230"/>
    </source>
</evidence>
<sequence length="485" mass="56685">MNDHKSVQSRYNKYIVDVNDYKVIDRVESGGFGSVFSVEDNNTKKMYAAKILNTHKDDLQYKRMINREIGIMIKCKHPTIINFIGFSLQDFNNQDNVTIFMDLAKRGSLSEFLQKVQKGLLDCSYDNTNRQIILVGIARGMMYLHQNHVIHRDLKPGNILLDEDLHPLITDFGLSKLNETGNSVSQSQQCGTFVYMAPEIFEGSRFNGKADVYSFGILMYEIITDSVPYPLLEKGKMTPFQFTSKVVNENYRPEFTVPIKKSLQNLIEKCWSNNPRERPTFEQIFKKLAYNNDESFDDVYNEHDVVEEDQLKDEESSYYLDDIDINAVIGYADEIAENKFTTDNNIPFEVEKLVKQLKEENETTKKQMLQFQKDKEEIEKKLNSVDEMIDKMIDPLKKQLENALKVNDERKSELDQIKLDLNEIKKQKNESEKELEQIRKEKDQMKNDNIAMKKENASIRLENEARKAEIAKIIKERNERKKLIR</sequence>
<reference evidence="3 4" key="1">
    <citation type="submission" date="2024-04" db="EMBL/GenBank/DDBJ databases">
        <title>Tritrichomonas musculus Genome.</title>
        <authorList>
            <person name="Alves-Ferreira E."/>
            <person name="Grigg M."/>
            <person name="Lorenzi H."/>
            <person name="Galac M."/>
        </authorList>
    </citation>
    <scope>NUCLEOTIDE SEQUENCE [LARGE SCALE GENOMIC DNA]</scope>
    <source>
        <strain evidence="3 4">EAF2021</strain>
    </source>
</reference>
<dbReference type="EMBL" id="JAPFFF010000012">
    <property type="protein sequence ID" value="KAK8875634.1"/>
    <property type="molecule type" value="Genomic_DNA"/>
</dbReference>
<dbReference type="InterPro" id="IPR011009">
    <property type="entry name" value="Kinase-like_dom_sf"/>
</dbReference>
<name>A0ABR2JCU5_9EUKA</name>
<evidence type="ECO:0000256" key="1">
    <source>
        <dbReference type="SAM" id="MobiDB-lite"/>
    </source>
</evidence>
<feature type="domain" description="Protein kinase" evidence="2">
    <location>
        <begin position="21"/>
        <end position="296"/>
    </location>
</feature>
<dbReference type="InterPro" id="IPR008271">
    <property type="entry name" value="Ser/Thr_kinase_AS"/>
</dbReference>
<dbReference type="PRINTS" id="PR00109">
    <property type="entry name" value="TYRKINASE"/>
</dbReference>
<dbReference type="CDD" id="cd13999">
    <property type="entry name" value="STKc_MAP3K-like"/>
    <property type="match status" value="1"/>
</dbReference>
<feature type="region of interest" description="Disordered" evidence="1">
    <location>
        <begin position="428"/>
        <end position="449"/>
    </location>
</feature>
<dbReference type="Proteomes" id="UP001470230">
    <property type="component" value="Unassembled WGS sequence"/>
</dbReference>
<keyword evidence="4" id="KW-1185">Reference proteome</keyword>
<dbReference type="Gene3D" id="1.10.510.10">
    <property type="entry name" value="Transferase(Phosphotransferase) domain 1"/>
    <property type="match status" value="1"/>
</dbReference>
<gene>
    <name evidence="3" type="ORF">M9Y10_005806</name>
</gene>
<dbReference type="InterPro" id="IPR000719">
    <property type="entry name" value="Prot_kinase_dom"/>
</dbReference>
<accession>A0ABR2JCU5</accession>
<comment type="caution">
    <text evidence="3">The sequence shown here is derived from an EMBL/GenBank/DDBJ whole genome shotgun (WGS) entry which is preliminary data.</text>
</comment>